<feature type="compositionally biased region" description="Acidic residues" evidence="2">
    <location>
        <begin position="1004"/>
        <end position="1013"/>
    </location>
</feature>
<dbReference type="InterPro" id="IPR038209">
    <property type="entry name" value="CKK_dom_sf"/>
</dbReference>
<protein>
    <recommendedName>
        <fullName evidence="3">CKK domain-containing protein</fullName>
    </recommendedName>
</protein>
<dbReference type="Gene3D" id="3.10.20.360">
    <property type="entry name" value="CKK domain"/>
    <property type="match status" value="1"/>
</dbReference>
<comment type="caution">
    <text evidence="4">The sequence shown here is derived from an EMBL/GenBank/DDBJ whole genome shotgun (WGS) entry which is preliminary data.</text>
</comment>
<keyword evidence="1" id="KW-0493">Microtubule</keyword>
<feature type="compositionally biased region" description="Low complexity" evidence="2">
    <location>
        <begin position="830"/>
        <end position="857"/>
    </location>
</feature>
<dbReference type="PROSITE" id="PS51508">
    <property type="entry name" value="CKK"/>
    <property type="match status" value="1"/>
</dbReference>
<name>A0A267EQW8_9PLAT</name>
<keyword evidence="5" id="KW-1185">Reference proteome</keyword>
<evidence type="ECO:0000259" key="3">
    <source>
        <dbReference type="PROSITE" id="PS51508"/>
    </source>
</evidence>
<evidence type="ECO:0000313" key="5">
    <source>
        <dbReference type="Proteomes" id="UP000215902"/>
    </source>
</evidence>
<organism evidence="4 5">
    <name type="scientific">Macrostomum lignano</name>
    <dbReference type="NCBI Taxonomy" id="282301"/>
    <lineage>
        <taxon>Eukaryota</taxon>
        <taxon>Metazoa</taxon>
        <taxon>Spiralia</taxon>
        <taxon>Lophotrochozoa</taxon>
        <taxon>Platyhelminthes</taxon>
        <taxon>Rhabditophora</taxon>
        <taxon>Macrostomorpha</taxon>
        <taxon>Macrostomida</taxon>
        <taxon>Macrostomidae</taxon>
        <taxon>Macrostomum</taxon>
    </lineage>
</organism>
<dbReference type="GO" id="GO:0031122">
    <property type="term" value="P:cytoplasmic microtubule organization"/>
    <property type="evidence" value="ECO:0007669"/>
    <property type="project" value="TreeGrafter"/>
</dbReference>
<feature type="region of interest" description="Disordered" evidence="2">
    <location>
        <begin position="370"/>
        <end position="391"/>
    </location>
</feature>
<feature type="compositionally biased region" description="Low complexity" evidence="2">
    <location>
        <begin position="494"/>
        <end position="504"/>
    </location>
</feature>
<dbReference type="InterPro" id="IPR058042">
    <property type="entry name" value="CAMSAP_N"/>
</dbReference>
<dbReference type="SUPFAM" id="SSF50346">
    <property type="entry name" value="PRC-barrel domain"/>
    <property type="match status" value="1"/>
</dbReference>
<feature type="compositionally biased region" description="Polar residues" evidence="2">
    <location>
        <begin position="466"/>
        <end position="479"/>
    </location>
</feature>
<feature type="compositionally biased region" description="Polar residues" evidence="2">
    <location>
        <begin position="550"/>
        <end position="559"/>
    </location>
</feature>
<dbReference type="Pfam" id="PF25532">
    <property type="entry name" value="CH_CAMSAP2_N"/>
    <property type="match status" value="1"/>
</dbReference>
<dbReference type="GO" id="GO:0005516">
    <property type="term" value="F:calmodulin binding"/>
    <property type="evidence" value="ECO:0007669"/>
    <property type="project" value="InterPro"/>
</dbReference>
<feature type="compositionally biased region" description="Gly residues" evidence="2">
    <location>
        <begin position="858"/>
        <end position="875"/>
    </location>
</feature>
<reference evidence="4 5" key="1">
    <citation type="submission" date="2017-06" db="EMBL/GenBank/DDBJ databases">
        <title>A platform for efficient transgenesis in Macrostomum lignano, a flatworm model organism for stem cell research.</title>
        <authorList>
            <person name="Berezikov E."/>
        </authorList>
    </citation>
    <scope>NUCLEOTIDE SEQUENCE [LARGE SCALE GENOMIC DNA]</scope>
    <source>
        <strain evidence="4">DV1</strain>
        <tissue evidence="4">Whole organism</tissue>
    </source>
</reference>
<dbReference type="GO" id="GO:0036449">
    <property type="term" value="C:microtubule minus-end"/>
    <property type="evidence" value="ECO:0007669"/>
    <property type="project" value="TreeGrafter"/>
</dbReference>
<accession>A0A267EQW8</accession>
<dbReference type="InterPro" id="IPR014797">
    <property type="entry name" value="CKK_CAMSAP"/>
</dbReference>
<feature type="region of interest" description="Disordered" evidence="2">
    <location>
        <begin position="456"/>
        <end position="915"/>
    </location>
</feature>
<sequence length="1360" mass="145887">MPAKIEVNPEKAKLFESVIWLVSKASPEFASSADTSAWDSAAQGPSAAVAAGLTSGRLYVAACRRLLPGVACADHAGVLACLRVRGFAELLHVDVDESNANEKGDCRRRPVEPDDLTHEWDAEHEAAHVALIDALMAAHSRHCASPSLIGQALSAALGPADQSEAAATARAASTPDALAIWLRRISDAAYCKATGADTAEAAQLDDSARLLLLADFYYQPGDLTDNSASKPWQQSAPDNYRRLARICADAGLSTPIPRPEHLTAPATPRLASNVSCLLAEMFARLAVPTLSIAVAEPEAVDNVDAPSDGRGGGGGGSTTTWLDFARKSALAAAATTAPANNNEGDDSVGGGIAGADLRAQMELRRRQIEASRQRRQQQRLARGADRGSQQQLDQLDSGLAGLQADIRRLQRQQDAVSGTVQRNLLRNSRQLSASLSVLDSSTKRVAKPRFRPELFAEWRAEDPAETQVQLPQSPKTPSAKSGPGGPVTKNRVLSASATTAASRRSANHQQDQQKQQPAVRRSGVGGGGGGSGSSIFKPPPSVETLHSKRPTPTRQSRVRPTSELIFPSPQANKPDGANDGAASVARPLKKAAPKKKLPKNSFETQENSQQIPKQQIPQQQVPQQQVPQQQTPQQQIPQQQVPQQQIPQQQTPQQQVPQQQIPQQQTPQQQIPQQQVPQQQIPQQQTPQQQTPQQQIPQQQVPQQQIPQQQIPQQQIPQQQVPQQQIPQQQIPQQQIPQQQIPQQQIPQQQIPQQQIPQQQIPQQQIPQQQIPQQQIPQQSASHAPHSPGQLDEQQPESLDGAAAAAAPLTQSQDSASLKFAATSPRSARESSGSSSASRRSSFAAMAAAASAAASARGDGGGGGGFEVSGDGGGSQQPLVVGKFRFHQPEVASSSQTGAQVAQPPTTETANDGAAAASPQFRFSFGDVAAPAAAPTAAAAAQVLHPGPPATPGENSFYLANQQQQQQQQPSPVSPGGSSFFVPLDQPAVRQRVRRRTNSSTLEPEVEPIEEAEAESKLENEDADAADAEESGLEAEQPEAGNGQAGAAGTAFEVVMDEPQLEPSQADKVKLRLQQRGAERRAEMARQREEKRRSDVAEREAAERRRAEERQKRCQELAKSRAAATHKQQQLQPRRRIDTASTSSTVTPAANDDESKPTGRQRPLSLIQASPQQPPPSPSPRRPAVFSSGRKLSASSARRSVSAAHLADSSEQQQQPQQPSVRLFVQPKEKSNRAVIHNAISHCCLAGPVNAPAKTAVIAELAASQSLHFMLLFRDAKCHYLGLYSYDQEGDRLLSLAGRGPAEIRHDMVASFYKYNSGGKRFTEIRSTSHLSPAIDAVVLQDRFLLRPSASSARTANANS</sequence>
<comment type="similarity">
    <text evidence="1">Belongs to the CAMSAP1 family.</text>
</comment>
<feature type="compositionally biased region" description="Polar residues" evidence="2">
    <location>
        <begin position="507"/>
        <end position="516"/>
    </location>
</feature>
<dbReference type="EMBL" id="NIVC01001848">
    <property type="protein sequence ID" value="PAA63384.1"/>
    <property type="molecule type" value="Genomic_DNA"/>
</dbReference>
<feature type="compositionally biased region" description="Low complexity" evidence="2">
    <location>
        <begin position="1182"/>
        <end position="1204"/>
    </location>
</feature>
<dbReference type="OrthoDB" id="2125658at2759"/>
<dbReference type="Pfam" id="PF08683">
    <property type="entry name" value="CAMSAP_CKK"/>
    <property type="match status" value="1"/>
</dbReference>
<dbReference type="STRING" id="282301.A0A267EQW8"/>
<comment type="domain">
    <text evidence="1">The CKK domain binds microtubules.</text>
</comment>
<feature type="compositionally biased region" description="Low complexity" evidence="2">
    <location>
        <begin position="378"/>
        <end position="391"/>
    </location>
</feature>
<proteinExistence type="inferred from homology"/>
<gene>
    <name evidence="4" type="ORF">BOX15_Mlig023684g3</name>
</gene>
<feature type="compositionally biased region" description="Low complexity" evidence="2">
    <location>
        <begin position="962"/>
        <end position="983"/>
    </location>
</feature>
<evidence type="ECO:0000313" key="4">
    <source>
        <dbReference type="EMBL" id="PAA63384.1"/>
    </source>
</evidence>
<feature type="compositionally biased region" description="Low complexity" evidence="2">
    <location>
        <begin position="1139"/>
        <end position="1150"/>
    </location>
</feature>
<feature type="compositionally biased region" description="Low complexity" evidence="2">
    <location>
        <begin position="609"/>
        <end position="779"/>
    </location>
</feature>
<feature type="compositionally biased region" description="Gly residues" evidence="2">
    <location>
        <begin position="523"/>
        <end position="532"/>
    </location>
</feature>
<evidence type="ECO:0000256" key="2">
    <source>
        <dbReference type="SAM" id="MobiDB-lite"/>
    </source>
</evidence>
<feature type="region of interest" description="Disordered" evidence="2">
    <location>
        <begin position="932"/>
        <end position="1221"/>
    </location>
</feature>
<dbReference type="SMART" id="SM01051">
    <property type="entry name" value="CAMSAP_CKK"/>
    <property type="match status" value="1"/>
</dbReference>
<feature type="compositionally biased region" description="Pro residues" evidence="2">
    <location>
        <begin position="1172"/>
        <end position="1181"/>
    </location>
</feature>
<feature type="domain" description="CKK" evidence="3">
    <location>
        <begin position="1220"/>
        <end position="1355"/>
    </location>
</feature>
<feature type="compositionally biased region" description="Polar residues" evidence="2">
    <location>
        <begin position="891"/>
        <end position="910"/>
    </location>
</feature>
<dbReference type="Proteomes" id="UP000215902">
    <property type="component" value="Unassembled WGS sequence"/>
</dbReference>
<dbReference type="GO" id="GO:0007026">
    <property type="term" value="P:negative regulation of microtubule depolymerization"/>
    <property type="evidence" value="ECO:0007669"/>
    <property type="project" value="TreeGrafter"/>
</dbReference>
<dbReference type="PANTHER" id="PTHR21595:SF0">
    <property type="entry name" value="PATRONIN"/>
    <property type="match status" value="1"/>
</dbReference>
<dbReference type="PANTHER" id="PTHR21595">
    <property type="entry name" value="PATRONIN"/>
    <property type="match status" value="1"/>
</dbReference>
<dbReference type="GO" id="GO:0051011">
    <property type="term" value="F:microtubule minus-end binding"/>
    <property type="evidence" value="ECO:0007669"/>
    <property type="project" value="TreeGrafter"/>
</dbReference>
<feature type="compositionally biased region" description="Low complexity" evidence="2">
    <location>
        <begin position="1038"/>
        <end position="1051"/>
    </location>
</feature>
<feature type="compositionally biased region" description="Basic residues" evidence="2">
    <location>
        <begin position="587"/>
        <end position="598"/>
    </location>
</feature>
<feature type="compositionally biased region" description="Low complexity" evidence="2">
    <location>
        <begin position="932"/>
        <end position="941"/>
    </location>
</feature>
<evidence type="ECO:0000256" key="1">
    <source>
        <dbReference type="PROSITE-ProRule" id="PRU00841"/>
    </source>
</evidence>
<feature type="compositionally biased region" description="Acidic residues" evidence="2">
    <location>
        <begin position="1021"/>
        <end position="1037"/>
    </location>
</feature>
<dbReference type="InterPro" id="IPR032940">
    <property type="entry name" value="CAMSAP"/>
</dbReference>
<feature type="compositionally biased region" description="Basic and acidic residues" evidence="2">
    <location>
        <begin position="1077"/>
        <end position="1119"/>
    </location>
</feature>
<dbReference type="InterPro" id="IPR011033">
    <property type="entry name" value="PRC_barrel-like_sf"/>
</dbReference>